<dbReference type="Gene3D" id="3.50.50.60">
    <property type="entry name" value="FAD/NAD(P)-binding domain"/>
    <property type="match status" value="2"/>
</dbReference>
<sequence>MSDAVPARVPESVAIIGGGLAGFTTAQSLRASGYTGTVTIIDPEGTPYDRPPLSKDYLAGKADAEQLGLVPADWYAENAVEVVPHRVDSIDPDSGIVRCADGSRTQAEAIVLALGGRPRMLPVPGGDLPGLHVLRTRADADALRGELAAGRRVCIIGAGLIGAEVASTAVDVGCEVTLIDPVKIPLTAAVGVELANRLHAMHEEHGVQVVEGMTSSITHGEEGYVVTTEDPTAGEFPADVVLVAVGIVPNTELASTAGLDVDNGILVDPAQKTTHPRVWAVGDAARIRTADGILLRRHEHWESAMRSGETAAASILGRDLPRHGAAWMWTDRYGHHVEAIGDMTAGEPVVRTDNGRPSAEFRLDADGTMVGAAAIDPGTTIRAARRIIDRGIVVDQVQLADSSVPLKKLAR</sequence>
<dbReference type="PRINTS" id="PR00411">
    <property type="entry name" value="PNDRDTASEI"/>
</dbReference>
<keyword evidence="3" id="KW-0274">FAD</keyword>
<dbReference type="SUPFAM" id="SSF51905">
    <property type="entry name" value="FAD/NAD(P)-binding domain"/>
    <property type="match status" value="1"/>
</dbReference>
<evidence type="ECO:0000256" key="3">
    <source>
        <dbReference type="ARBA" id="ARBA00022827"/>
    </source>
</evidence>
<reference evidence="7 8" key="1">
    <citation type="submission" date="2019-06" db="EMBL/GenBank/DDBJ databases">
        <title>Sequencing the genomes of 1000 actinobacteria strains.</title>
        <authorList>
            <person name="Klenk H.-P."/>
        </authorList>
    </citation>
    <scope>NUCLEOTIDE SEQUENCE [LARGE SCALE GENOMIC DNA]</scope>
    <source>
        <strain evidence="7 8">DSM 8251</strain>
    </source>
</reference>
<dbReference type="GO" id="GO:0005737">
    <property type="term" value="C:cytoplasm"/>
    <property type="evidence" value="ECO:0007669"/>
    <property type="project" value="TreeGrafter"/>
</dbReference>
<name>A0A542ZSU7_9ACTN</name>
<dbReference type="RefSeq" id="WP_142093058.1">
    <property type="nucleotide sequence ID" value="NZ_BAAAMD010000001.1"/>
</dbReference>
<dbReference type="InterPro" id="IPR023753">
    <property type="entry name" value="FAD/NAD-binding_dom"/>
</dbReference>
<dbReference type="OrthoDB" id="3568330at2"/>
<accession>A0A542ZSU7</accession>
<keyword evidence="4" id="KW-0560">Oxidoreductase</keyword>
<comment type="cofactor">
    <cofactor evidence="1">
        <name>FAD</name>
        <dbReference type="ChEBI" id="CHEBI:57692"/>
    </cofactor>
</comment>
<gene>
    <name evidence="7" type="ORF">FB460_1122</name>
</gene>
<dbReference type="AlphaFoldDB" id="A0A542ZSU7"/>
<evidence type="ECO:0000313" key="7">
    <source>
        <dbReference type="EMBL" id="TQL63320.1"/>
    </source>
</evidence>
<keyword evidence="8" id="KW-1185">Reference proteome</keyword>
<keyword evidence="2" id="KW-0285">Flavoprotein</keyword>
<dbReference type="PANTHER" id="PTHR43557:SF2">
    <property type="entry name" value="RIESKE DOMAIN-CONTAINING PROTEIN-RELATED"/>
    <property type="match status" value="1"/>
</dbReference>
<dbReference type="Gene3D" id="3.30.390.30">
    <property type="match status" value="1"/>
</dbReference>
<dbReference type="InterPro" id="IPR016156">
    <property type="entry name" value="FAD/NAD-linked_Rdtase_dimer_sf"/>
</dbReference>
<organism evidence="7 8">
    <name type="scientific">Propioniferax innocua</name>
    <dbReference type="NCBI Taxonomy" id="1753"/>
    <lineage>
        <taxon>Bacteria</taxon>
        <taxon>Bacillati</taxon>
        <taxon>Actinomycetota</taxon>
        <taxon>Actinomycetes</taxon>
        <taxon>Propionibacteriales</taxon>
        <taxon>Propionibacteriaceae</taxon>
        <taxon>Propioniferax</taxon>
    </lineage>
</organism>
<dbReference type="PANTHER" id="PTHR43557">
    <property type="entry name" value="APOPTOSIS-INDUCING FACTOR 1"/>
    <property type="match status" value="1"/>
</dbReference>
<evidence type="ECO:0000313" key="8">
    <source>
        <dbReference type="Proteomes" id="UP000316196"/>
    </source>
</evidence>
<dbReference type="PRINTS" id="PR00368">
    <property type="entry name" value="FADPNR"/>
</dbReference>
<dbReference type="SUPFAM" id="SSF55424">
    <property type="entry name" value="FAD/NAD-linked reductases, dimerisation (C-terminal) domain"/>
    <property type="match status" value="1"/>
</dbReference>
<dbReference type="InterPro" id="IPR050446">
    <property type="entry name" value="FAD-oxidoreductase/Apoptosis"/>
</dbReference>
<feature type="domain" description="FAD/NAD(P)-binding" evidence="5">
    <location>
        <begin position="12"/>
        <end position="308"/>
    </location>
</feature>
<dbReference type="Pfam" id="PF14759">
    <property type="entry name" value="Reductase_C"/>
    <property type="match status" value="1"/>
</dbReference>
<dbReference type="GO" id="GO:0016651">
    <property type="term" value="F:oxidoreductase activity, acting on NAD(P)H"/>
    <property type="evidence" value="ECO:0007669"/>
    <property type="project" value="TreeGrafter"/>
</dbReference>
<dbReference type="InterPro" id="IPR028202">
    <property type="entry name" value="Reductase_C"/>
</dbReference>
<protein>
    <submittedName>
        <fullName evidence="7">NAD/ferredoxin-dependent reductase-like protein</fullName>
    </submittedName>
</protein>
<dbReference type="Proteomes" id="UP000316196">
    <property type="component" value="Unassembled WGS sequence"/>
</dbReference>
<dbReference type="InterPro" id="IPR036188">
    <property type="entry name" value="FAD/NAD-bd_sf"/>
</dbReference>
<comment type="caution">
    <text evidence="7">The sequence shown here is derived from an EMBL/GenBank/DDBJ whole genome shotgun (WGS) entry which is preliminary data.</text>
</comment>
<feature type="domain" description="Reductase C-terminal" evidence="6">
    <location>
        <begin position="327"/>
        <end position="410"/>
    </location>
</feature>
<evidence type="ECO:0000259" key="6">
    <source>
        <dbReference type="Pfam" id="PF14759"/>
    </source>
</evidence>
<proteinExistence type="predicted"/>
<dbReference type="EMBL" id="VFOR01000001">
    <property type="protein sequence ID" value="TQL63320.1"/>
    <property type="molecule type" value="Genomic_DNA"/>
</dbReference>
<evidence type="ECO:0000256" key="2">
    <source>
        <dbReference type="ARBA" id="ARBA00022630"/>
    </source>
</evidence>
<evidence type="ECO:0000256" key="1">
    <source>
        <dbReference type="ARBA" id="ARBA00001974"/>
    </source>
</evidence>
<evidence type="ECO:0000256" key="4">
    <source>
        <dbReference type="ARBA" id="ARBA00023002"/>
    </source>
</evidence>
<evidence type="ECO:0000259" key="5">
    <source>
        <dbReference type="Pfam" id="PF07992"/>
    </source>
</evidence>
<dbReference type="Pfam" id="PF07992">
    <property type="entry name" value="Pyr_redox_2"/>
    <property type="match status" value="1"/>
</dbReference>